<dbReference type="AlphaFoldDB" id="A0AAV4GL66"/>
<accession>A0AAV4GL66</accession>
<feature type="compositionally biased region" description="Low complexity" evidence="1">
    <location>
        <begin position="265"/>
        <end position="285"/>
    </location>
</feature>
<evidence type="ECO:0000313" key="3">
    <source>
        <dbReference type="Proteomes" id="UP000762676"/>
    </source>
</evidence>
<reference evidence="2 3" key="1">
    <citation type="journal article" date="2021" name="Elife">
        <title>Chloroplast acquisition without the gene transfer in kleptoplastic sea slugs, Plakobranchus ocellatus.</title>
        <authorList>
            <person name="Maeda T."/>
            <person name="Takahashi S."/>
            <person name="Yoshida T."/>
            <person name="Shimamura S."/>
            <person name="Takaki Y."/>
            <person name="Nagai Y."/>
            <person name="Toyoda A."/>
            <person name="Suzuki Y."/>
            <person name="Arimoto A."/>
            <person name="Ishii H."/>
            <person name="Satoh N."/>
            <person name="Nishiyama T."/>
            <person name="Hasebe M."/>
            <person name="Maruyama T."/>
            <person name="Minagawa J."/>
            <person name="Obokata J."/>
            <person name="Shigenobu S."/>
        </authorList>
    </citation>
    <scope>NUCLEOTIDE SEQUENCE [LARGE SCALE GENOMIC DNA]</scope>
</reference>
<dbReference type="Proteomes" id="UP000762676">
    <property type="component" value="Unassembled WGS sequence"/>
</dbReference>
<protein>
    <submittedName>
        <fullName evidence="2">Uncharacterized protein</fullName>
    </submittedName>
</protein>
<sequence>MTAVIAFISLRLSGFRSAEDSKLQDSAMAGSVERKKIGQSAEMSHGRNERFLNPILLVVSLLIESLVAALARGGSGACGGGAVCVCVRVLARQVAAVREGVLVILTQKNIFGVLAQRMCRPVRVRDDAPGGKPNLPLTAPMQLPVASTSNQDNAFNSSSSISYRLSDLRNGGIQEFLLSIATSLSSPPSLSLSSPFSSPTALACTVYREAARQRPVSTFQRDMFIMAAVPNSFSGSPAGSDGASGGSAYGNRRKNGRGGNVFGISSRNNNSNTAATTTSSSSNSGASFGASIEAAGLLEMDENDNSYPWGLIHHNELAHMITAGLGKKDRDKTRILIHFTLLTYVIKATHDTATCGRSCVTERRVQPAA</sequence>
<comment type="caution">
    <text evidence="2">The sequence shown here is derived from an EMBL/GenBank/DDBJ whole genome shotgun (WGS) entry which is preliminary data.</text>
</comment>
<keyword evidence="3" id="KW-1185">Reference proteome</keyword>
<dbReference type="EMBL" id="BMAT01001470">
    <property type="protein sequence ID" value="GFR86177.1"/>
    <property type="molecule type" value="Genomic_DNA"/>
</dbReference>
<organism evidence="2 3">
    <name type="scientific">Elysia marginata</name>
    <dbReference type="NCBI Taxonomy" id="1093978"/>
    <lineage>
        <taxon>Eukaryota</taxon>
        <taxon>Metazoa</taxon>
        <taxon>Spiralia</taxon>
        <taxon>Lophotrochozoa</taxon>
        <taxon>Mollusca</taxon>
        <taxon>Gastropoda</taxon>
        <taxon>Heterobranchia</taxon>
        <taxon>Euthyneura</taxon>
        <taxon>Panpulmonata</taxon>
        <taxon>Sacoglossa</taxon>
        <taxon>Placobranchoidea</taxon>
        <taxon>Plakobranchidae</taxon>
        <taxon>Elysia</taxon>
    </lineage>
</organism>
<feature type="region of interest" description="Disordered" evidence="1">
    <location>
        <begin position="235"/>
        <end position="285"/>
    </location>
</feature>
<evidence type="ECO:0000256" key="1">
    <source>
        <dbReference type="SAM" id="MobiDB-lite"/>
    </source>
</evidence>
<gene>
    <name evidence="2" type="ORF">ElyMa_000713700</name>
</gene>
<proteinExistence type="predicted"/>
<evidence type="ECO:0000313" key="2">
    <source>
        <dbReference type="EMBL" id="GFR86177.1"/>
    </source>
</evidence>
<name>A0AAV4GL66_9GAST</name>